<feature type="binding site" evidence="1">
    <location>
        <position position="270"/>
    </location>
    <ligand>
        <name>[2Fe-2S] cluster</name>
        <dbReference type="ChEBI" id="CHEBI:190135"/>
    </ligand>
</feature>
<dbReference type="SUPFAM" id="SSF63380">
    <property type="entry name" value="Riboflavin synthase domain-like"/>
    <property type="match status" value="1"/>
</dbReference>
<dbReference type="PRINTS" id="PR00410">
    <property type="entry name" value="PHEHYDRXLASE"/>
</dbReference>
<dbReference type="PROSITE" id="PS51384">
    <property type="entry name" value="FAD_FR"/>
    <property type="match status" value="1"/>
</dbReference>
<dbReference type="Proteomes" id="UP000267368">
    <property type="component" value="Unassembled WGS sequence"/>
</dbReference>
<dbReference type="Pfam" id="PF10418">
    <property type="entry name" value="DHODB_Fe-S_bind"/>
    <property type="match status" value="1"/>
</dbReference>
<sequence length="288" mass="31854">MSKIGIFHGCAHLCEPYVPQVCRVVRIESQTRDVKSIRLQTLDGARPFDVLPGQLGMLSVPPFGECMFAATSFGDDYVEMAVKRVGFVTERIHELGEGDQVGLRGPYGNWFPYESCRGRDMLFVSGGIGLAPVRSFIRHCLDHRDDYGRIDIVYSASSKADLVYLDELTNDWPNRPDTHVHVSVYHGSDDWDGPVSYTAPYLEQVFRDNGLSTENRAVVLCGGPSLFRTCRATLSELGVSPADIITTLEARMKCGVGKCGRCNIGGRFICLDGPVFTEEELASVARDF</sequence>
<evidence type="ECO:0000256" key="1">
    <source>
        <dbReference type="PIRSR" id="PIRSR006816-2"/>
    </source>
</evidence>
<keyword evidence="4" id="KW-1185">Reference proteome</keyword>
<organism evidence="3 4">
    <name type="scientific">Slackia faecicanis</name>
    <dbReference type="NCBI Taxonomy" id="255723"/>
    <lineage>
        <taxon>Bacteria</taxon>
        <taxon>Bacillati</taxon>
        <taxon>Actinomycetota</taxon>
        <taxon>Coriobacteriia</taxon>
        <taxon>Eggerthellales</taxon>
        <taxon>Eggerthellaceae</taxon>
        <taxon>Slackia</taxon>
    </lineage>
</organism>
<dbReference type="CDD" id="cd06221">
    <property type="entry name" value="sulfite_reductase_like"/>
    <property type="match status" value="1"/>
</dbReference>
<dbReference type="GO" id="GO:0006221">
    <property type="term" value="P:pyrimidine nucleotide biosynthetic process"/>
    <property type="evidence" value="ECO:0007669"/>
    <property type="project" value="InterPro"/>
</dbReference>
<dbReference type="Gene3D" id="2.40.30.10">
    <property type="entry name" value="Translation factors"/>
    <property type="match status" value="1"/>
</dbReference>
<dbReference type="InterPro" id="IPR019480">
    <property type="entry name" value="Dihydroorotate_DH_Fe-S-bd"/>
</dbReference>
<proteinExistence type="predicted"/>
<feature type="domain" description="FAD-binding FR-type" evidence="2">
    <location>
        <begin position="17"/>
        <end position="113"/>
    </location>
</feature>
<dbReference type="Pfam" id="PF00175">
    <property type="entry name" value="NAD_binding_1"/>
    <property type="match status" value="1"/>
</dbReference>
<reference evidence="4" key="1">
    <citation type="submission" date="2018-05" db="EMBL/GenBank/DDBJ databases">
        <title>Genome Sequencing of selected type strains of the family Eggerthellaceae.</title>
        <authorList>
            <person name="Danylec N."/>
            <person name="Stoll D.A."/>
            <person name="Doetsch A."/>
            <person name="Huch M."/>
        </authorList>
    </citation>
    <scope>NUCLEOTIDE SEQUENCE [LARGE SCALE GENOMIC DNA]</scope>
    <source>
        <strain evidence="4">DSM 17537</strain>
    </source>
</reference>
<dbReference type="InterPro" id="IPR039261">
    <property type="entry name" value="FNR_nucleotide-bd"/>
</dbReference>
<dbReference type="OrthoDB" id="9796486at2"/>
<dbReference type="GO" id="GO:0050660">
    <property type="term" value="F:flavin adenine dinucleotide binding"/>
    <property type="evidence" value="ECO:0007669"/>
    <property type="project" value="InterPro"/>
</dbReference>
<dbReference type="PIRSF" id="PIRSF006816">
    <property type="entry name" value="Cyc3_hyd_g"/>
    <property type="match status" value="1"/>
</dbReference>
<comment type="caution">
    <text evidence="3">The sequence shown here is derived from an EMBL/GenBank/DDBJ whole genome shotgun (WGS) entry which is preliminary data.</text>
</comment>
<feature type="binding site" evidence="1">
    <location>
        <position position="254"/>
    </location>
    <ligand>
        <name>[2Fe-2S] cluster</name>
        <dbReference type="ChEBI" id="CHEBI:190135"/>
    </ligand>
</feature>
<dbReference type="RefSeq" id="WP_123197379.1">
    <property type="nucleotide sequence ID" value="NZ_QICB01000001.1"/>
</dbReference>
<keyword evidence="1" id="KW-0411">Iron-sulfur</keyword>
<keyword evidence="1" id="KW-0479">Metal-binding</keyword>
<dbReference type="EMBL" id="QICB01000001">
    <property type="protein sequence ID" value="RNL21538.1"/>
    <property type="molecule type" value="Genomic_DNA"/>
</dbReference>
<keyword evidence="1" id="KW-0408">Iron</keyword>
<evidence type="ECO:0000313" key="3">
    <source>
        <dbReference type="EMBL" id="RNL21538.1"/>
    </source>
</evidence>
<evidence type="ECO:0000313" key="4">
    <source>
        <dbReference type="Proteomes" id="UP000267368"/>
    </source>
</evidence>
<name>A0A3N0AJ33_9ACTN</name>
<dbReference type="InterPro" id="IPR050353">
    <property type="entry name" value="PyrK_electron_transfer"/>
</dbReference>
<dbReference type="PANTHER" id="PTHR43513:SF1">
    <property type="entry name" value="ANAEROBIC SULFITE REDUCTASE SUBUNIT B"/>
    <property type="match status" value="1"/>
</dbReference>
<dbReference type="InterPro" id="IPR012165">
    <property type="entry name" value="Cyt_c3_hydrogenase_gsu"/>
</dbReference>
<evidence type="ECO:0000259" key="2">
    <source>
        <dbReference type="PROSITE" id="PS51384"/>
    </source>
</evidence>
<protein>
    <submittedName>
        <fullName evidence="3">Hydrogenase</fullName>
    </submittedName>
</protein>
<dbReference type="PANTHER" id="PTHR43513">
    <property type="entry name" value="DIHYDROOROTATE DEHYDROGENASE B (NAD(+)), ELECTRON TRANSFER SUBUNIT"/>
    <property type="match status" value="1"/>
</dbReference>
<accession>A0A3N0AJ33</accession>
<dbReference type="SUPFAM" id="SSF52343">
    <property type="entry name" value="Ferredoxin reductase-like, C-terminal NADP-linked domain"/>
    <property type="match status" value="1"/>
</dbReference>
<dbReference type="InterPro" id="IPR017938">
    <property type="entry name" value="Riboflavin_synthase-like_b-brl"/>
</dbReference>
<dbReference type="GO" id="GO:0051537">
    <property type="term" value="F:2 iron, 2 sulfur cluster binding"/>
    <property type="evidence" value="ECO:0007669"/>
    <property type="project" value="UniProtKB-KW"/>
</dbReference>
<dbReference type="InterPro" id="IPR017927">
    <property type="entry name" value="FAD-bd_FR_type"/>
</dbReference>
<dbReference type="Gene3D" id="3.40.50.80">
    <property type="entry name" value="Nucleotide-binding domain of ferredoxin-NADP reductase (FNR) module"/>
    <property type="match status" value="1"/>
</dbReference>
<gene>
    <name evidence="3" type="ORF">DMP07_01485</name>
</gene>
<dbReference type="AlphaFoldDB" id="A0A3N0AJ33"/>
<keyword evidence="1" id="KW-0001">2Fe-2S</keyword>
<comment type="cofactor">
    <cofactor evidence="1">
        <name>[2Fe-2S] cluster</name>
        <dbReference type="ChEBI" id="CHEBI:190135"/>
    </cofactor>
    <text evidence="1">Binds 1 [2Fe-2S] cluster per subunit.</text>
</comment>
<dbReference type="InterPro" id="IPR001433">
    <property type="entry name" value="OxRdtase_FAD/NAD-bd"/>
</dbReference>
<feature type="binding site" evidence="1">
    <location>
        <position position="259"/>
    </location>
    <ligand>
        <name>[2Fe-2S] cluster</name>
        <dbReference type="ChEBI" id="CHEBI:190135"/>
    </ligand>
</feature>
<dbReference type="GO" id="GO:0046872">
    <property type="term" value="F:metal ion binding"/>
    <property type="evidence" value="ECO:0007669"/>
    <property type="project" value="UniProtKB-KW"/>
</dbReference>
<dbReference type="GO" id="GO:0016491">
    <property type="term" value="F:oxidoreductase activity"/>
    <property type="evidence" value="ECO:0007669"/>
    <property type="project" value="InterPro"/>
</dbReference>
<feature type="binding site" evidence="1">
    <location>
        <position position="262"/>
    </location>
    <ligand>
        <name>[2Fe-2S] cluster</name>
        <dbReference type="ChEBI" id="CHEBI:190135"/>
    </ligand>
</feature>